<dbReference type="CDD" id="cd09019">
    <property type="entry name" value="galactose_mutarotase_like"/>
    <property type="match status" value="1"/>
</dbReference>
<dbReference type="Gene3D" id="2.70.98.10">
    <property type="match status" value="1"/>
</dbReference>
<dbReference type="PANTHER" id="PTHR10091">
    <property type="entry name" value="ALDOSE-1-EPIMERASE"/>
    <property type="match status" value="1"/>
</dbReference>
<dbReference type="InterPro" id="IPR015443">
    <property type="entry name" value="Aldose_1-epimerase"/>
</dbReference>
<evidence type="ECO:0000256" key="5">
    <source>
        <dbReference type="PIRNR" id="PIRNR005096"/>
    </source>
</evidence>
<comment type="similarity">
    <text evidence="2 5">Belongs to the aldose epimerase family.</text>
</comment>
<dbReference type="Pfam" id="PF01263">
    <property type="entry name" value="Aldose_epim"/>
    <property type="match status" value="1"/>
</dbReference>
<dbReference type="GO" id="GO:0004034">
    <property type="term" value="F:aldose 1-epimerase activity"/>
    <property type="evidence" value="ECO:0007669"/>
    <property type="project" value="UniProtKB-EC"/>
</dbReference>
<dbReference type="NCBIfam" id="TIGR02636">
    <property type="entry name" value="galM_Leloir"/>
    <property type="match status" value="1"/>
</dbReference>
<feature type="binding site" evidence="8">
    <location>
        <begin position="176"/>
        <end position="178"/>
    </location>
    <ligand>
        <name>beta-D-galactose</name>
        <dbReference type="ChEBI" id="CHEBI:27667"/>
    </ligand>
</feature>
<reference evidence="9 10" key="1">
    <citation type="submission" date="2019-03" db="EMBL/GenBank/DDBJ databases">
        <title>Genomic Encyclopedia of Type Strains, Phase IV (KMG-IV): sequencing the most valuable type-strain genomes for metagenomic binning, comparative biology and taxonomic classification.</title>
        <authorList>
            <person name="Goeker M."/>
        </authorList>
    </citation>
    <scope>NUCLEOTIDE SEQUENCE [LARGE SCALE GENOMIC DNA]</scope>
    <source>
        <strain evidence="9 10">DSM 16730</strain>
    </source>
</reference>
<dbReference type="GO" id="GO:0030246">
    <property type="term" value="F:carbohydrate binding"/>
    <property type="evidence" value="ECO:0007669"/>
    <property type="project" value="InterPro"/>
</dbReference>
<evidence type="ECO:0000256" key="8">
    <source>
        <dbReference type="PIRSR" id="PIRSR005096-3"/>
    </source>
</evidence>
<proteinExistence type="inferred from homology"/>
<feature type="active site" description="Proton donor" evidence="6">
    <location>
        <position position="176"/>
    </location>
</feature>
<dbReference type="EC" id="5.1.3.3" evidence="5"/>
<evidence type="ECO:0000256" key="3">
    <source>
        <dbReference type="ARBA" id="ARBA00023235"/>
    </source>
</evidence>
<dbReference type="InterPro" id="IPR011013">
    <property type="entry name" value="Gal_mutarotase_sf_dom"/>
</dbReference>
<feature type="binding site" evidence="7">
    <location>
        <position position="246"/>
    </location>
    <ligand>
        <name>beta-D-galactose</name>
        <dbReference type="ChEBI" id="CHEBI:27667"/>
    </ligand>
</feature>
<evidence type="ECO:0000256" key="4">
    <source>
        <dbReference type="ARBA" id="ARBA00023277"/>
    </source>
</evidence>
<gene>
    <name evidence="9" type="ORF">EDC54_101442</name>
</gene>
<dbReference type="GO" id="GO:0005737">
    <property type="term" value="C:cytoplasm"/>
    <property type="evidence" value="ECO:0007669"/>
    <property type="project" value="TreeGrafter"/>
</dbReference>
<dbReference type="InterPro" id="IPR014718">
    <property type="entry name" value="GH-type_carb-bd"/>
</dbReference>
<dbReference type="GO" id="GO:0006006">
    <property type="term" value="P:glucose metabolic process"/>
    <property type="evidence" value="ECO:0007669"/>
    <property type="project" value="TreeGrafter"/>
</dbReference>
<keyword evidence="10" id="KW-1185">Reference proteome</keyword>
<dbReference type="PANTHER" id="PTHR10091:SF0">
    <property type="entry name" value="GALACTOSE MUTAROTASE"/>
    <property type="match status" value="1"/>
</dbReference>
<dbReference type="Proteomes" id="UP000295433">
    <property type="component" value="Unassembled WGS sequence"/>
</dbReference>
<dbReference type="NCBIfam" id="NF008277">
    <property type="entry name" value="PRK11055.1"/>
    <property type="match status" value="1"/>
</dbReference>
<dbReference type="OrthoDB" id="9779408at2"/>
<comment type="pathway">
    <text evidence="1 5">Carbohydrate metabolism; hexose metabolism.</text>
</comment>
<dbReference type="InterPro" id="IPR047215">
    <property type="entry name" value="Galactose_mutarotase-like"/>
</dbReference>
<organism evidence="9 10">
    <name type="scientific">Samsonia erythrinae</name>
    <dbReference type="NCBI Taxonomy" id="160434"/>
    <lineage>
        <taxon>Bacteria</taxon>
        <taxon>Pseudomonadati</taxon>
        <taxon>Pseudomonadota</taxon>
        <taxon>Gammaproteobacteria</taxon>
        <taxon>Enterobacterales</taxon>
        <taxon>Pectobacteriaceae</taxon>
        <taxon>Samsonia</taxon>
    </lineage>
</organism>
<keyword evidence="4 5" id="KW-0119">Carbohydrate metabolism</keyword>
<feature type="binding site" evidence="8">
    <location>
        <begin position="79"/>
        <end position="80"/>
    </location>
    <ligand>
        <name>beta-D-galactose</name>
        <dbReference type="ChEBI" id="CHEBI:27667"/>
    </ligand>
</feature>
<comment type="catalytic activity">
    <reaction evidence="5">
        <text>alpha-D-glucose = beta-D-glucose</text>
        <dbReference type="Rhea" id="RHEA:10264"/>
        <dbReference type="ChEBI" id="CHEBI:15903"/>
        <dbReference type="ChEBI" id="CHEBI:17925"/>
        <dbReference type="EC" id="5.1.3.3"/>
    </reaction>
</comment>
<sequence>MLNEKLSALAPDGQPFQLTTLQNQAGMRVCLMDWGATWISCELPLLKGEVREVLLGCASPVQYPQQGAYLGASIGRYANRIAKATFSHDAQTFYLAANQGEHQLHGGPEGFHARRWRIISKDAMQVTYQLHSPDGDQGFPGHLNVQATYTLTEHNSLEISYQATVEKACPVCLTNHAYFNLDGGQTDVRKHQLQLFADAYLPVDSSGIPNAGLTQVGGTGMDFRRPKTLEEDFLRDGDQMAVGGYDHAYLVHRICGSSENPAANLWSSDGRVLMSVFTNAPALQLYSGNFLAGTPSRDGGQYENYAGVALESEFLPDSPNHPEWPQPDCWLKPGEVYRSDTTYQFLVQKPHNETSFSR</sequence>
<dbReference type="InterPro" id="IPR008183">
    <property type="entry name" value="Aldose_1/G6P_1-epimerase"/>
</dbReference>
<dbReference type="InterPro" id="IPR013458">
    <property type="entry name" value="Ald_epimerase_bac"/>
</dbReference>
<evidence type="ECO:0000256" key="6">
    <source>
        <dbReference type="PIRSR" id="PIRSR005096-1"/>
    </source>
</evidence>
<accession>A0A4R3VUL1</accession>
<evidence type="ECO:0000313" key="10">
    <source>
        <dbReference type="Proteomes" id="UP000295433"/>
    </source>
</evidence>
<dbReference type="EMBL" id="SMBY01000001">
    <property type="protein sequence ID" value="TCV08922.1"/>
    <property type="molecule type" value="Genomic_DNA"/>
</dbReference>
<dbReference type="SUPFAM" id="SSF74650">
    <property type="entry name" value="Galactose mutarotase-like"/>
    <property type="match status" value="1"/>
</dbReference>
<dbReference type="AlphaFoldDB" id="A0A4R3VUL1"/>
<dbReference type="GO" id="GO:0033499">
    <property type="term" value="P:galactose catabolic process via UDP-galactose, Leloir pathway"/>
    <property type="evidence" value="ECO:0007669"/>
    <property type="project" value="TreeGrafter"/>
</dbReference>
<dbReference type="RefSeq" id="WP_132452783.1">
    <property type="nucleotide sequence ID" value="NZ_JAWIZJ010000001.1"/>
</dbReference>
<dbReference type="UniPathway" id="UPA00242"/>
<name>A0A4R3VUL1_9GAMM</name>
<evidence type="ECO:0000256" key="1">
    <source>
        <dbReference type="ARBA" id="ARBA00005028"/>
    </source>
</evidence>
<feature type="active site" description="Proton acceptor" evidence="6">
    <location>
        <position position="311"/>
    </location>
</feature>
<evidence type="ECO:0000313" key="9">
    <source>
        <dbReference type="EMBL" id="TCV08922.1"/>
    </source>
</evidence>
<dbReference type="PIRSF" id="PIRSF005096">
    <property type="entry name" value="GALM"/>
    <property type="match status" value="1"/>
</dbReference>
<evidence type="ECO:0000256" key="2">
    <source>
        <dbReference type="ARBA" id="ARBA00006206"/>
    </source>
</evidence>
<protein>
    <recommendedName>
        <fullName evidence="5">Aldose 1-epimerase</fullName>
        <ecNumber evidence="5">5.1.3.3</ecNumber>
    </recommendedName>
</protein>
<comment type="caution">
    <text evidence="9">The sequence shown here is derived from an EMBL/GenBank/DDBJ whole genome shotgun (WGS) entry which is preliminary data.</text>
</comment>
<evidence type="ECO:0000256" key="7">
    <source>
        <dbReference type="PIRSR" id="PIRSR005096-2"/>
    </source>
</evidence>
<keyword evidence="3 5" id="KW-0413">Isomerase</keyword>